<dbReference type="PROSITE" id="PS51257">
    <property type="entry name" value="PROKAR_LIPOPROTEIN"/>
    <property type="match status" value="1"/>
</dbReference>
<accession>A0A1G9G506</accession>
<dbReference type="Proteomes" id="UP000199053">
    <property type="component" value="Unassembled WGS sequence"/>
</dbReference>
<organism evidence="1 2">
    <name type="scientific">Maridesulfovibrio ferrireducens</name>
    <dbReference type="NCBI Taxonomy" id="246191"/>
    <lineage>
        <taxon>Bacteria</taxon>
        <taxon>Pseudomonadati</taxon>
        <taxon>Thermodesulfobacteriota</taxon>
        <taxon>Desulfovibrionia</taxon>
        <taxon>Desulfovibrionales</taxon>
        <taxon>Desulfovibrionaceae</taxon>
        <taxon>Maridesulfovibrio</taxon>
    </lineage>
</organism>
<name>A0A1G9G506_9BACT</name>
<keyword evidence="2" id="KW-1185">Reference proteome</keyword>
<evidence type="ECO:0000313" key="1">
    <source>
        <dbReference type="EMBL" id="SDK95750.1"/>
    </source>
</evidence>
<dbReference type="RefSeq" id="WP_092160278.1">
    <property type="nucleotide sequence ID" value="NZ_FNGA01000002.1"/>
</dbReference>
<dbReference type="OrthoDB" id="5451532at2"/>
<evidence type="ECO:0000313" key="2">
    <source>
        <dbReference type="Proteomes" id="UP000199053"/>
    </source>
</evidence>
<reference evidence="2" key="1">
    <citation type="submission" date="2016-10" db="EMBL/GenBank/DDBJ databases">
        <authorList>
            <person name="Varghese N."/>
            <person name="Submissions S."/>
        </authorList>
    </citation>
    <scope>NUCLEOTIDE SEQUENCE [LARGE SCALE GENOMIC DNA]</scope>
    <source>
        <strain evidence="2">DSM 16995</strain>
    </source>
</reference>
<dbReference type="STRING" id="246191.SAMN05660337_1837"/>
<gene>
    <name evidence="1" type="ORF">SAMN05660337_1837</name>
</gene>
<protein>
    <submittedName>
        <fullName evidence="1">Uncharacterized protein</fullName>
    </submittedName>
</protein>
<proteinExistence type="predicted"/>
<sequence length="212" mass="23291">MLKESAIIKLITVMFLLMITGCASHNTKPAVPMTVFNPSSGSFNVKVVLFQLQGDGSPQNLESGIVPIEQNIITALEGLGYHYSPNGDVNYLIEARIGSISPKLAVERRSERVGFAVDNYGGWPFFNSYPVLISEWSPEIQKIKSGPDTCFITMQVLIKEDKAQRDFVVYHGTPRPLEVPFALGCPFSECGKGANKGLTDYILSIFTPATRN</sequence>
<dbReference type="EMBL" id="FNGA01000002">
    <property type="protein sequence ID" value="SDK95750.1"/>
    <property type="molecule type" value="Genomic_DNA"/>
</dbReference>
<dbReference type="AlphaFoldDB" id="A0A1G9G506"/>